<evidence type="ECO:0000313" key="2">
    <source>
        <dbReference type="EMBL" id="QJA90477.1"/>
    </source>
</evidence>
<proteinExistence type="predicted"/>
<dbReference type="EMBL" id="MT142382">
    <property type="protein sequence ID" value="QJA79466.1"/>
    <property type="molecule type" value="Genomic_DNA"/>
</dbReference>
<dbReference type="AlphaFoldDB" id="A0A6M3KC76"/>
<gene>
    <name evidence="1" type="ORF">MM415A00877_0015</name>
    <name evidence="2" type="ORF">MM415B02370_0005</name>
</gene>
<organism evidence="1">
    <name type="scientific">viral metagenome</name>
    <dbReference type="NCBI Taxonomy" id="1070528"/>
    <lineage>
        <taxon>unclassified sequences</taxon>
        <taxon>metagenomes</taxon>
        <taxon>organismal metagenomes</taxon>
    </lineage>
</organism>
<accession>A0A6M3KC76</accession>
<evidence type="ECO:0000313" key="1">
    <source>
        <dbReference type="EMBL" id="QJA79466.1"/>
    </source>
</evidence>
<dbReference type="EMBL" id="MT142915">
    <property type="protein sequence ID" value="QJA90477.1"/>
    <property type="molecule type" value="Genomic_DNA"/>
</dbReference>
<protein>
    <submittedName>
        <fullName evidence="1">Uncharacterized protein</fullName>
    </submittedName>
</protein>
<name>A0A6M3KC76_9ZZZZ</name>
<sequence length="67" mass="7366">MRITLKRNATIDGELCARGQTIEVDNAYGVALCDEGFAFPATPRRGRTTRAILMAERRRKIAKGAEG</sequence>
<reference evidence="1" key="1">
    <citation type="submission" date="2020-03" db="EMBL/GenBank/DDBJ databases">
        <title>The deep terrestrial virosphere.</title>
        <authorList>
            <person name="Holmfeldt K."/>
            <person name="Nilsson E."/>
            <person name="Simone D."/>
            <person name="Lopez-Fernandez M."/>
            <person name="Wu X."/>
            <person name="de Brujin I."/>
            <person name="Lundin D."/>
            <person name="Andersson A."/>
            <person name="Bertilsson S."/>
            <person name="Dopson M."/>
        </authorList>
    </citation>
    <scope>NUCLEOTIDE SEQUENCE</scope>
    <source>
        <strain evidence="1">MM415A00877</strain>
        <strain evidence="2">MM415B02370</strain>
    </source>
</reference>